<dbReference type="PANTHER" id="PTHR43033">
    <property type="entry name" value="TRNA(ILE)-LYSIDINE SYNTHASE-RELATED"/>
    <property type="match status" value="1"/>
</dbReference>
<gene>
    <name evidence="8 10" type="primary">tilS</name>
    <name evidence="10" type="ORF">LVJ77_05675</name>
</gene>
<dbReference type="Gene3D" id="1.20.59.20">
    <property type="match status" value="1"/>
</dbReference>
<reference evidence="10" key="1">
    <citation type="journal article" date="2022" name="Res Sq">
        <title>Evolution of multicellular longitudinally dividing oral cavity symbionts (Neisseriaceae).</title>
        <authorList>
            <person name="Nyongesa S."/>
            <person name="Weber P."/>
            <person name="Bernet E."/>
            <person name="Pullido F."/>
            <person name="Nieckarz M."/>
            <person name="Delaby M."/>
            <person name="Nieves C."/>
            <person name="Viehboeck T."/>
            <person name="Krause N."/>
            <person name="Rivera-Millot A."/>
            <person name="Nakamura A."/>
            <person name="Vischer N."/>
            <person name="VanNieuwenhze M."/>
            <person name="Brun Y."/>
            <person name="Cava F."/>
            <person name="Bulgheresi S."/>
            <person name="Veyrier F."/>
        </authorList>
    </citation>
    <scope>NUCLEOTIDE SEQUENCE</scope>
    <source>
        <strain evidence="10">17694</strain>
    </source>
</reference>
<evidence type="ECO:0000259" key="9">
    <source>
        <dbReference type="SMART" id="SM00977"/>
    </source>
</evidence>
<name>A0A8T9MYV9_9NEIS</name>
<dbReference type="InterPro" id="IPR012094">
    <property type="entry name" value="tRNA_Ile_lys_synt"/>
</dbReference>
<dbReference type="Proteomes" id="UP000831534">
    <property type="component" value="Chromosome"/>
</dbReference>
<dbReference type="GO" id="GO:0006400">
    <property type="term" value="P:tRNA modification"/>
    <property type="evidence" value="ECO:0007669"/>
    <property type="project" value="UniProtKB-UniRule"/>
</dbReference>
<dbReference type="RefSeq" id="WP_211224358.1">
    <property type="nucleotide sequence ID" value="NZ_CP091521.1"/>
</dbReference>
<dbReference type="InterPro" id="IPR015262">
    <property type="entry name" value="tRNA_Ile_lys_synt_subst-bd"/>
</dbReference>
<dbReference type="SUPFAM" id="SSF52402">
    <property type="entry name" value="Adenine nucleotide alpha hydrolases-like"/>
    <property type="match status" value="1"/>
</dbReference>
<comment type="function">
    <text evidence="8">Ligates lysine onto the cytidine present at position 34 of the AUA codon-specific tRNA(Ile) that contains the anticodon CAU, in an ATP-dependent manner. Cytidine is converted to lysidine, thus changing the amino acid specificity of the tRNA from methionine to isoleucine.</text>
</comment>
<dbReference type="Pfam" id="PF09179">
    <property type="entry name" value="TilS"/>
    <property type="match status" value="1"/>
</dbReference>
<evidence type="ECO:0000256" key="6">
    <source>
        <dbReference type="ARBA" id="ARBA00022840"/>
    </source>
</evidence>
<dbReference type="GO" id="GO:0032267">
    <property type="term" value="F:tRNA(Ile)-lysidine synthase activity"/>
    <property type="evidence" value="ECO:0007669"/>
    <property type="project" value="UniProtKB-EC"/>
</dbReference>
<keyword evidence="3 8" id="KW-0436">Ligase</keyword>
<dbReference type="InterPro" id="IPR012796">
    <property type="entry name" value="Lysidine-tRNA-synth_C"/>
</dbReference>
<evidence type="ECO:0000256" key="8">
    <source>
        <dbReference type="HAMAP-Rule" id="MF_01161"/>
    </source>
</evidence>
<keyword evidence="4 8" id="KW-0819">tRNA processing</keyword>
<dbReference type="Gene3D" id="3.40.50.620">
    <property type="entry name" value="HUPs"/>
    <property type="match status" value="1"/>
</dbReference>
<dbReference type="EC" id="6.3.4.19" evidence="8"/>
<keyword evidence="6 8" id="KW-0067">ATP-binding</keyword>
<dbReference type="PANTHER" id="PTHR43033:SF1">
    <property type="entry name" value="TRNA(ILE)-LYSIDINE SYNTHASE-RELATED"/>
    <property type="match status" value="1"/>
</dbReference>
<evidence type="ECO:0000256" key="3">
    <source>
        <dbReference type="ARBA" id="ARBA00022598"/>
    </source>
</evidence>
<keyword evidence="5 8" id="KW-0547">Nucleotide-binding</keyword>
<protein>
    <recommendedName>
        <fullName evidence="8">tRNA(Ile)-lysidine synthase</fullName>
        <ecNumber evidence="8">6.3.4.19</ecNumber>
    </recommendedName>
    <alternativeName>
        <fullName evidence="8">tRNA(Ile)-2-lysyl-cytidine synthase</fullName>
    </alternativeName>
    <alternativeName>
        <fullName evidence="8">tRNA(Ile)-lysidine synthetase</fullName>
    </alternativeName>
</protein>
<dbReference type="EMBL" id="CP091521">
    <property type="protein sequence ID" value="UOP05586.2"/>
    <property type="molecule type" value="Genomic_DNA"/>
</dbReference>
<dbReference type="InterPro" id="IPR014729">
    <property type="entry name" value="Rossmann-like_a/b/a_fold"/>
</dbReference>
<reference evidence="10" key="2">
    <citation type="submission" date="2024-09" db="EMBL/GenBank/DDBJ databases">
        <authorList>
            <person name="Veyrier F.J."/>
        </authorList>
    </citation>
    <scope>NUCLEOTIDE SEQUENCE</scope>
    <source>
        <strain evidence="10">17694</strain>
    </source>
</reference>
<dbReference type="SUPFAM" id="SSF56037">
    <property type="entry name" value="PheT/TilS domain"/>
    <property type="match status" value="1"/>
</dbReference>
<evidence type="ECO:0000256" key="4">
    <source>
        <dbReference type="ARBA" id="ARBA00022694"/>
    </source>
</evidence>
<dbReference type="GO" id="GO:0005524">
    <property type="term" value="F:ATP binding"/>
    <property type="evidence" value="ECO:0007669"/>
    <property type="project" value="UniProtKB-UniRule"/>
</dbReference>
<evidence type="ECO:0000313" key="10">
    <source>
        <dbReference type="EMBL" id="UOP05586.2"/>
    </source>
</evidence>
<feature type="domain" description="Lysidine-tRNA(Ile) synthetase C-terminal" evidence="9">
    <location>
        <begin position="354"/>
        <end position="427"/>
    </location>
</feature>
<evidence type="ECO:0000256" key="5">
    <source>
        <dbReference type="ARBA" id="ARBA00022741"/>
    </source>
</evidence>
<dbReference type="NCBIfam" id="TIGR02433">
    <property type="entry name" value="lysidine_TilS_C"/>
    <property type="match status" value="1"/>
</dbReference>
<dbReference type="GO" id="GO:0005737">
    <property type="term" value="C:cytoplasm"/>
    <property type="evidence" value="ECO:0007669"/>
    <property type="project" value="UniProtKB-SubCell"/>
</dbReference>
<evidence type="ECO:0000256" key="1">
    <source>
        <dbReference type="ARBA" id="ARBA00004496"/>
    </source>
</evidence>
<organism evidence="10 11">
    <name type="scientific">Conchiformibius kuhniae</name>
    <dbReference type="NCBI Taxonomy" id="211502"/>
    <lineage>
        <taxon>Bacteria</taxon>
        <taxon>Pseudomonadati</taxon>
        <taxon>Pseudomonadota</taxon>
        <taxon>Betaproteobacteria</taxon>
        <taxon>Neisseriales</taxon>
        <taxon>Neisseriaceae</taxon>
        <taxon>Conchiformibius</taxon>
    </lineage>
</organism>
<feature type="binding site" evidence="8">
    <location>
        <begin position="26"/>
        <end position="31"/>
    </location>
    <ligand>
        <name>ATP</name>
        <dbReference type="ChEBI" id="CHEBI:30616"/>
    </ligand>
</feature>
<dbReference type="SMART" id="SM00977">
    <property type="entry name" value="TilS_C"/>
    <property type="match status" value="1"/>
</dbReference>
<proteinExistence type="inferred from homology"/>
<dbReference type="CDD" id="cd01992">
    <property type="entry name" value="TilS_N"/>
    <property type="match status" value="1"/>
</dbReference>
<dbReference type="AlphaFoldDB" id="A0A8T9MYV9"/>
<dbReference type="HAMAP" id="MF_01161">
    <property type="entry name" value="tRNA_Ile_lys_synt"/>
    <property type="match status" value="1"/>
</dbReference>
<dbReference type="NCBIfam" id="TIGR02432">
    <property type="entry name" value="lysidine_TilS_N"/>
    <property type="match status" value="1"/>
</dbReference>
<evidence type="ECO:0000256" key="2">
    <source>
        <dbReference type="ARBA" id="ARBA00022490"/>
    </source>
</evidence>
<evidence type="ECO:0000313" key="11">
    <source>
        <dbReference type="Proteomes" id="UP000831534"/>
    </source>
</evidence>
<dbReference type="InterPro" id="IPR012795">
    <property type="entry name" value="tRNA_Ile_lys_synt_N"/>
</dbReference>
<dbReference type="KEGG" id="ckh:LVJ77_05675"/>
<comment type="similarity">
    <text evidence="8">Belongs to the tRNA(Ile)-lysidine synthase family.</text>
</comment>
<evidence type="ECO:0000256" key="7">
    <source>
        <dbReference type="ARBA" id="ARBA00048539"/>
    </source>
</evidence>
<sequence>MPHTLPRRLAPFFQTLHGQTVTLALSGGLDSMVLLHLLLHARREHGFALAAAHVHHGLSANADAWADFCRDFCAAHDVPFALEKVRVLNRGEGVEAAARKARYAALARLSHGCLALAHHADDQRETYLLAVLRGGGVRALAAMPAEVSGSLRVVRPLLDVSRAELAAYARAHAVPHIEDESNADPRFLRNWLRRDWLPAAAQRLPHLPQQLDAAVRAARDELALLDEFTRHDREQVCAAGFFDCLHWRELSELRRRNLLYDFAKQHGLGTPARAAVAAFADTLAAAPARHAEWTLPHGWAVAHRGRLLPLPRRQTEAAAWQHGITDTADDIAAVCGITWQHGGGFNTQLRRQSCLIRPTTAGDTLTVRGTRKRTSKLLYEHGVPPRLRRTWPVLCAADGTRCLALIGIAVCDSAADPNGHMPHLPDWAKFITR</sequence>
<comment type="catalytic activity">
    <reaction evidence="7 8">
        <text>cytidine(34) in tRNA(Ile2) + L-lysine + ATP = lysidine(34) in tRNA(Ile2) + AMP + diphosphate + H(+)</text>
        <dbReference type="Rhea" id="RHEA:43744"/>
        <dbReference type="Rhea" id="RHEA-COMP:10625"/>
        <dbReference type="Rhea" id="RHEA-COMP:10670"/>
        <dbReference type="ChEBI" id="CHEBI:15378"/>
        <dbReference type="ChEBI" id="CHEBI:30616"/>
        <dbReference type="ChEBI" id="CHEBI:32551"/>
        <dbReference type="ChEBI" id="CHEBI:33019"/>
        <dbReference type="ChEBI" id="CHEBI:82748"/>
        <dbReference type="ChEBI" id="CHEBI:83665"/>
        <dbReference type="ChEBI" id="CHEBI:456215"/>
        <dbReference type="EC" id="6.3.4.19"/>
    </reaction>
</comment>
<dbReference type="Pfam" id="PF01171">
    <property type="entry name" value="ATP_bind_3"/>
    <property type="match status" value="1"/>
</dbReference>
<accession>A0A8T9MYV9</accession>
<comment type="subcellular location">
    <subcellularLocation>
        <location evidence="1 8">Cytoplasm</location>
    </subcellularLocation>
</comment>
<comment type="domain">
    <text evidence="8">The N-terminal region contains the highly conserved SGGXDS motif, predicted to be a P-loop motif involved in ATP binding.</text>
</comment>
<keyword evidence="11" id="KW-1185">Reference proteome</keyword>
<dbReference type="SUPFAM" id="SSF82829">
    <property type="entry name" value="MesJ substrate recognition domain-like"/>
    <property type="match status" value="1"/>
</dbReference>
<dbReference type="Pfam" id="PF11734">
    <property type="entry name" value="TilS_C"/>
    <property type="match status" value="1"/>
</dbReference>
<keyword evidence="2 8" id="KW-0963">Cytoplasm</keyword>
<dbReference type="InterPro" id="IPR011063">
    <property type="entry name" value="TilS/TtcA_N"/>
</dbReference>